<proteinExistence type="predicted"/>
<feature type="transmembrane region" description="Helical" evidence="1">
    <location>
        <begin position="259"/>
        <end position="279"/>
    </location>
</feature>
<feature type="transmembrane region" description="Helical" evidence="1">
    <location>
        <begin position="149"/>
        <end position="169"/>
    </location>
</feature>
<dbReference type="OrthoDB" id="2549021at2759"/>
<feature type="transmembrane region" description="Helical" evidence="1">
    <location>
        <begin position="20"/>
        <end position="38"/>
    </location>
</feature>
<dbReference type="InterPro" id="IPR045340">
    <property type="entry name" value="DUF6533"/>
</dbReference>
<feature type="transmembrane region" description="Helical" evidence="1">
    <location>
        <begin position="107"/>
        <end position="128"/>
    </location>
</feature>
<feature type="domain" description="DUF6533" evidence="2">
    <location>
        <begin position="19"/>
        <end position="65"/>
    </location>
</feature>
<evidence type="ECO:0000313" key="4">
    <source>
        <dbReference type="Proteomes" id="UP000054097"/>
    </source>
</evidence>
<evidence type="ECO:0000256" key="1">
    <source>
        <dbReference type="SAM" id="Phobius"/>
    </source>
</evidence>
<keyword evidence="1" id="KW-0812">Transmembrane</keyword>
<reference evidence="3 4" key="1">
    <citation type="submission" date="2014-04" db="EMBL/GenBank/DDBJ databases">
        <authorList>
            <consortium name="DOE Joint Genome Institute"/>
            <person name="Kuo A."/>
            <person name="Zuccaro A."/>
            <person name="Kohler A."/>
            <person name="Nagy L.G."/>
            <person name="Floudas D."/>
            <person name="Copeland A."/>
            <person name="Barry K.W."/>
            <person name="Cichocki N."/>
            <person name="Veneault-Fourrey C."/>
            <person name="LaButti K."/>
            <person name="Lindquist E.A."/>
            <person name="Lipzen A."/>
            <person name="Lundell T."/>
            <person name="Morin E."/>
            <person name="Murat C."/>
            <person name="Sun H."/>
            <person name="Tunlid A."/>
            <person name="Henrissat B."/>
            <person name="Grigoriev I.V."/>
            <person name="Hibbett D.S."/>
            <person name="Martin F."/>
            <person name="Nordberg H.P."/>
            <person name="Cantor M.N."/>
            <person name="Hua S.X."/>
        </authorList>
    </citation>
    <scope>NUCLEOTIDE SEQUENCE [LARGE SCALE GENOMIC DNA]</scope>
    <source>
        <strain evidence="3 4">MAFF 305830</strain>
    </source>
</reference>
<keyword evidence="1" id="KW-1133">Transmembrane helix</keyword>
<reference evidence="4" key="2">
    <citation type="submission" date="2015-01" db="EMBL/GenBank/DDBJ databases">
        <title>Evolutionary Origins and Diversification of the Mycorrhizal Mutualists.</title>
        <authorList>
            <consortium name="DOE Joint Genome Institute"/>
            <consortium name="Mycorrhizal Genomics Consortium"/>
            <person name="Kohler A."/>
            <person name="Kuo A."/>
            <person name="Nagy L.G."/>
            <person name="Floudas D."/>
            <person name="Copeland A."/>
            <person name="Barry K.W."/>
            <person name="Cichocki N."/>
            <person name="Veneault-Fourrey C."/>
            <person name="LaButti K."/>
            <person name="Lindquist E.A."/>
            <person name="Lipzen A."/>
            <person name="Lundell T."/>
            <person name="Morin E."/>
            <person name="Murat C."/>
            <person name="Riley R."/>
            <person name="Ohm R."/>
            <person name="Sun H."/>
            <person name="Tunlid A."/>
            <person name="Henrissat B."/>
            <person name="Grigoriev I.V."/>
            <person name="Hibbett D.S."/>
            <person name="Martin F."/>
        </authorList>
    </citation>
    <scope>NUCLEOTIDE SEQUENCE [LARGE SCALE GENOMIC DNA]</scope>
    <source>
        <strain evidence="4">MAFF 305830</strain>
    </source>
</reference>
<dbReference type="Pfam" id="PF20151">
    <property type="entry name" value="DUF6533"/>
    <property type="match status" value="1"/>
</dbReference>
<feature type="transmembrane region" description="Helical" evidence="1">
    <location>
        <begin position="230"/>
        <end position="253"/>
    </location>
</feature>
<evidence type="ECO:0000259" key="2">
    <source>
        <dbReference type="Pfam" id="PF20151"/>
    </source>
</evidence>
<sequence>MSELDVALSLASQYRDTRYTYIACAVVLMWDTFVTLSDEIDFIWKRVPRIGIIPCIYLINKYISIATLILGIYHFSELRAPLTIEVIVRLLRRWSNRHIANGFDSCYVYLSSATFIQVFTEILSKFILTTRIIALYNNDRWVKCSLWTLFFISYLLCFSIAVVATRFNLGHAYVSPIGGVCAVTDAPKFFALIFIFPLVYELYMTFLTLRKAVGHAYALRHASSAPLLHVLYVEKMLYFVAITAIRLALVTFVFSARNIYLGLALLWALDVVLVSRFYLEMVAISAKGYRHTSLWTAWEANQREHREISIFARPPTIILDEPPP</sequence>
<dbReference type="Proteomes" id="UP000054097">
    <property type="component" value="Unassembled WGS sequence"/>
</dbReference>
<gene>
    <name evidence="3" type="ORF">M408DRAFT_26127</name>
</gene>
<dbReference type="HOGENOM" id="CLU_035509_1_0_1"/>
<keyword evidence="1" id="KW-0472">Membrane</keyword>
<feature type="transmembrane region" description="Helical" evidence="1">
    <location>
        <begin position="189"/>
        <end position="209"/>
    </location>
</feature>
<accession>A0A0C3B020</accession>
<protein>
    <recommendedName>
        <fullName evidence="2">DUF6533 domain-containing protein</fullName>
    </recommendedName>
</protein>
<feature type="transmembrane region" description="Helical" evidence="1">
    <location>
        <begin position="50"/>
        <end position="73"/>
    </location>
</feature>
<evidence type="ECO:0000313" key="3">
    <source>
        <dbReference type="EMBL" id="KIM25579.1"/>
    </source>
</evidence>
<organism evidence="3 4">
    <name type="scientific">Serendipita vermifera MAFF 305830</name>
    <dbReference type="NCBI Taxonomy" id="933852"/>
    <lineage>
        <taxon>Eukaryota</taxon>
        <taxon>Fungi</taxon>
        <taxon>Dikarya</taxon>
        <taxon>Basidiomycota</taxon>
        <taxon>Agaricomycotina</taxon>
        <taxon>Agaricomycetes</taxon>
        <taxon>Sebacinales</taxon>
        <taxon>Serendipitaceae</taxon>
        <taxon>Serendipita</taxon>
    </lineage>
</organism>
<name>A0A0C3B020_SERVB</name>
<keyword evidence="4" id="KW-1185">Reference proteome</keyword>
<dbReference type="EMBL" id="KN824313">
    <property type="protein sequence ID" value="KIM25579.1"/>
    <property type="molecule type" value="Genomic_DNA"/>
</dbReference>
<dbReference type="AlphaFoldDB" id="A0A0C3B020"/>